<keyword evidence="2" id="KW-1185">Reference proteome</keyword>
<proteinExistence type="predicted"/>
<organism evidence="1 2">
    <name type="scientific">Heyndrickxia acidicola</name>
    <dbReference type="NCBI Taxonomy" id="209389"/>
    <lineage>
        <taxon>Bacteria</taxon>
        <taxon>Bacillati</taxon>
        <taxon>Bacillota</taxon>
        <taxon>Bacilli</taxon>
        <taxon>Bacillales</taxon>
        <taxon>Bacillaceae</taxon>
        <taxon>Heyndrickxia</taxon>
    </lineage>
</organism>
<comment type="caution">
    <text evidence="1">The sequence shown here is derived from an EMBL/GenBank/DDBJ whole genome shotgun (WGS) entry which is preliminary data.</text>
</comment>
<dbReference type="RefSeq" id="WP_066265393.1">
    <property type="nucleotide sequence ID" value="NZ_JARMAB010000006.1"/>
</dbReference>
<reference evidence="1 2" key="1">
    <citation type="submission" date="2023-03" db="EMBL/GenBank/DDBJ databases">
        <title>Bacillus Genome Sequencing.</title>
        <authorList>
            <person name="Dunlap C."/>
        </authorList>
    </citation>
    <scope>NUCLEOTIDE SEQUENCE [LARGE SCALE GENOMIC DNA]</scope>
    <source>
        <strain evidence="1 2">B-23453</strain>
    </source>
</reference>
<protein>
    <submittedName>
        <fullName evidence="1">Uncharacterized protein</fullName>
    </submittedName>
</protein>
<accession>A0ABU6MHQ5</accession>
<name>A0ABU6MHQ5_9BACI</name>
<dbReference type="EMBL" id="JARMAB010000006">
    <property type="protein sequence ID" value="MED1202590.1"/>
    <property type="molecule type" value="Genomic_DNA"/>
</dbReference>
<gene>
    <name evidence="1" type="ORF">P4T90_05725</name>
</gene>
<sequence length="82" mass="9706">MLIRHPDLDFKQTHAYYFRDTKGKECTMTSEEKLEVGSVVIADSFPGTYSMRITKLWREAERTFFEWESFKVTLGHVKLDLI</sequence>
<evidence type="ECO:0000313" key="1">
    <source>
        <dbReference type="EMBL" id="MED1202590.1"/>
    </source>
</evidence>
<dbReference type="Proteomes" id="UP001341444">
    <property type="component" value="Unassembled WGS sequence"/>
</dbReference>
<evidence type="ECO:0000313" key="2">
    <source>
        <dbReference type="Proteomes" id="UP001341444"/>
    </source>
</evidence>